<sequence>MAAGGSGGGADGRGALTVQRGDSAATESLVPAATALAGWRRRRTTGRAPDRTARSVDP</sequence>
<dbReference type="AlphaFoldDB" id="A0A9W4GQ71"/>
<proteinExistence type="predicted"/>
<dbReference type="EMBL" id="CAJSLV010000044">
    <property type="protein sequence ID" value="CAG6392369.1"/>
    <property type="molecule type" value="Genomic_DNA"/>
</dbReference>
<feature type="region of interest" description="Disordered" evidence="1">
    <location>
        <begin position="1"/>
        <end position="58"/>
    </location>
</feature>
<keyword evidence="3" id="KW-1185">Reference proteome</keyword>
<reference evidence="2" key="1">
    <citation type="submission" date="2021-05" db="EMBL/GenBank/DDBJ databases">
        <authorList>
            <person name="Arsene-Ploetze F."/>
        </authorList>
    </citation>
    <scope>NUCLEOTIDE SEQUENCE</scope>
    <source>
        <strain evidence="2">DSM 42138</strain>
    </source>
</reference>
<feature type="compositionally biased region" description="Basic and acidic residues" evidence="1">
    <location>
        <begin position="48"/>
        <end position="58"/>
    </location>
</feature>
<evidence type="ECO:0000313" key="2">
    <source>
        <dbReference type="EMBL" id="CAG6392369.1"/>
    </source>
</evidence>
<protein>
    <submittedName>
        <fullName evidence="2">Uncharacterized protein</fullName>
    </submittedName>
</protein>
<comment type="caution">
    <text evidence="2">The sequence shown here is derived from an EMBL/GenBank/DDBJ whole genome shotgun (WGS) entry which is preliminary data.</text>
</comment>
<dbReference type="Proteomes" id="UP001152519">
    <property type="component" value="Unassembled WGS sequence"/>
</dbReference>
<evidence type="ECO:0000256" key="1">
    <source>
        <dbReference type="SAM" id="MobiDB-lite"/>
    </source>
</evidence>
<accession>A0A9W4GQ71</accession>
<name>A0A9W4GQ71_9ACTN</name>
<feature type="compositionally biased region" description="Gly residues" evidence="1">
    <location>
        <begin position="1"/>
        <end position="12"/>
    </location>
</feature>
<organism evidence="2 3">
    <name type="scientific">Actinacidiphila cocklensis</name>
    <dbReference type="NCBI Taxonomy" id="887465"/>
    <lineage>
        <taxon>Bacteria</taxon>
        <taxon>Bacillati</taxon>
        <taxon>Actinomycetota</taxon>
        <taxon>Actinomycetes</taxon>
        <taxon>Kitasatosporales</taxon>
        <taxon>Streptomycetaceae</taxon>
        <taxon>Actinacidiphila</taxon>
    </lineage>
</organism>
<evidence type="ECO:0000313" key="3">
    <source>
        <dbReference type="Proteomes" id="UP001152519"/>
    </source>
</evidence>
<gene>
    <name evidence="2" type="ORF">SCOCK_160152</name>
</gene>